<gene>
    <name evidence="1" type="ORF">METZ01_LOCUS473949</name>
</gene>
<reference evidence="1" key="1">
    <citation type="submission" date="2018-05" db="EMBL/GenBank/DDBJ databases">
        <authorList>
            <person name="Lanie J.A."/>
            <person name="Ng W.-L."/>
            <person name="Kazmierczak K.M."/>
            <person name="Andrzejewski T.M."/>
            <person name="Davidsen T.M."/>
            <person name="Wayne K.J."/>
            <person name="Tettelin H."/>
            <person name="Glass J.I."/>
            <person name="Rusch D."/>
            <person name="Podicherti R."/>
            <person name="Tsui H.-C.T."/>
            <person name="Winkler M.E."/>
        </authorList>
    </citation>
    <scope>NUCLEOTIDE SEQUENCE</scope>
</reference>
<sequence>KIHLSMEAELTGEKAITGRLDLDDLRLKDYIVSDQALGLDARLDLEGRIEGSLQRPLIRGNGLLQDLIIRDENLGNTSMALTLDNRDLSFTLVKPDLSVIADGLVRLEENYPFDIRLDIKRTNLSPLLAIMAKRKIESHAGRFTGKMKAVGFAEYPDLSTITVELDSLILAMDDRELSFAAPSTVHLERQMVTINQLELTGDLGHIMLNGIASLKPGGLVDVEALFEGAQIDFLSPFLLPRGNLR</sequence>
<evidence type="ECO:0000313" key="1">
    <source>
        <dbReference type="EMBL" id="SVE21095.1"/>
    </source>
</evidence>
<organism evidence="1">
    <name type="scientific">marine metagenome</name>
    <dbReference type="NCBI Taxonomy" id="408172"/>
    <lineage>
        <taxon>unclassified sequences</taxon>
        <taxon>metagenomes</taxon>
        <taxon>ecological metagenomes</taxon>
    </lineage>
</organism>
<feature type="non-terminal residue" evidence="1">
    <location>
        <position position="1"/>
    </location>
</feature>
<accession>A0A383BP51</accession>
<dbReference type="EMBL" id="UINC01201655">
    <property type="protein sequence ID" value="SVE21095.1"/>
    <property type="molecule type" value="Genomic_DNA"/>
</dbReference>
<dbReference type="AlphaFoldDB" id="A0A383BP51"/>
<feature type="non-terminal residue" evidence="1">
    <location>
        <position position="245"/>
    </location>
</feature>
<name>A0A383BP51_9ZZZZ</name>
<protein>
    <recommendedName>
        <fullName evidence="2">AsmA-like C-terminal domain-containing protein</fullName>
    </recommendedName>
</protein>
<evidence type="ECO:0008006" key="2">
    <source>
        <dbReference type="Google" id="ProtNLM"/>
    </source>
</evidence>
<proteinExistence type="predicted"/>